<dbReference type="Gene3D" id="1.10.287.110">
    <property type="entry name" value="DnaJ domain"/>
    <property type="match status" value="1"/>
</dbReference>
<feature type="compositionally biased region" description="Low complexity" evidence="1">
    <location>
        <begin position="83"/>
        <end position="109"/>
    </location>
</feature>
<evidence type="ECO:0000313" key="5">
    <source>
        <dbReference type="Proteomes" id="UP001597119"/>
    </source>
</evidence>
<dbReference type="SMART" id="SM00271">
    <property type="entry name" value="DnaJ"/>
    <property type="match status" value="1"/>
</dbReference>
<sequence length="304" mass="33151">MAETFYSVLGVDPEADTETIQAAYRELVKTHHPDVSDEDDAVSQFKRITQARDILCDESSRKQYDRVGHNTYVRRYMDGNAWTVDHTTDPGTTTSSTTSGSGETTGSDWTTDRTDATTESATGTATGNSSRSQGGTGRSQRTNESGTAHDYDRYRSNYSAEETYQSGQSRTAWQDRAWTDDFDWSPDDGTATDGPGSGGTGSHEQAQADGWQAAQAAATGYRPSGRESASANADFGASTGTVRHTLREVGPWLVFHFVFLVSAFVTILLLISWKATFMTVFISLIVLGGSVFFSVLHMISRIYS</sequence>
<dbReference type="Pfam" id="PF00226">
    <property type="entry name" value="DnaJ"/>
    <property type="match status" value="1"/>
</dbReference>
<dbReference type="PANTHER" id="PTHR43096">
    <property type="entry name" value="DNAJ HOMOLOG 1, MITOCHONDRIAL-RELATED"/>
    <property type="match status" value="1"/>
</dbReference>
<gene>
    <name evidence="4" type="ORF">ACFR9U_18190</name>
</gene>
<feature type="region of interest" description="Disordered" evidence="1">
    <location>
        <begin position="179"/>
        <end position="232"/>
    </location>
</feature>
<accession>A0ABD6CI29</accession>
<evidence type="ECO:0000313" key="4">
    <source>
        <dbReference type="EMBL" id="MFD1588912.1"/>
    </source>
</evidence>
<evidence type="ECO:0000256" key="2">
    <source>
        <dbReference type="SAM" id="Phobius"/>
    </source>
</evidence>
<evidence type="ECO:0000256" key="1">
    <source>
        <dbReference type="SAM" id="MobiDB-lite"/>
    </source>
</evidence>
<feature type="compositionally biased region" description="Low complexity" evidence="1">
    <location>
        <begin position="117"/>
        <end position="142"/>
    </location>
</feature>
<dbReference type="CDD" id="cd06257">
    <property type="entry name" value="DnaJ"/>
    <property type="match status" value="1"/>
</dbReference>
<feature type="transmembrane region" description="Helical" evidence="2">
    <location>
        <begin position="277"/>
        <end position="299"/>
    </location>
</feature>
<dbReference type="InterPro" id="IPR001623">
    <property type="entry name" value="DnaJ_domain"/>
</dbReference>
<evidence type="ECO:0000259" key="3">
    <source>
        <dbReference type="PROSITE" id="PS50076"/>
    </source>
</evidence>
<dbReference type="Proteomes" id="UP001597119">
    <property type="component" value="Unassembled WGS sequence"/>
</dbReference>
<dbReference type="PROSITE" id="PS50076">
    <property type="entry name" value="DNAJ_2"/>
    <property type="match status" value="1"/>
</dbReference>
<dbReference type="AlphaFoldDB" id="A0ABD6CI29"/>
<dbReference type="PANTHER" id="PTHR43096:SF58">
    <property type="entry name" value="CHAPERONE DNAJ-DOMAIN SUPERFAMILY PROTEIN"/>
    <property type="match status" value="1"/>
</dbReference>
<protein>
    <submittedName>
        <fullName evidence="4">J domain-containing protein</fullName>
    </submittedName>
</protein>
<comment type="caution">
    <text evidence="4">The sequence shown here is derived from an EMBL/GenBank/DDBJ whole genome shotgun (WGS) entry which is preliminary data.</text>
</comment>
<dbReference type="SUPFAM" id="SSF46565">
    <property type="entry name" value="Chaperone J-domain"/>
    <property type="match status" value="1"/>
</dbReference>
<proteinExistence type="predicted"/>
<dbReference type="InterPro" id="IPR036869">
    <property type="entry name" value="J_dom_sf"/>
</dbReference>
<feature type="domain" description="J" evidence="3">
    <location>
        <begin position="4"/>
        <end position="68"/>
    </location>
</feature>
<keyword evidence="2" id="KW-1133">Transmembrane helix</keyword>
<name>A0ABD6CI29_9EURY</name>
<feature type="region of interest" description="Disordered" evidence="1">
    <location>
        <begin position="82"/>
        <end position="154"/>
    </location>
</feature>
<keyword evidence="5" id="KW-1185">Reference proteome</keyword>
<dbReference type="EMBL" id="JBHUDJ010000014">
    <property type="protein sequence ID" value="MFD1588912.1"/>
    <property type="molecule type" value="Genomic_DNA"/>
</dbReference>
<reference evidence="4 5" key="1">
    <citation type="journal article" date="2019" name="Int. J. Syst. Evol. Microbiol.">
        <title>The Global Catalogue of Microorganisms (GCM) 10K type strain sequencing project: providing services to taxonomists for standard genome sequencing and annotation.</title>
        <authorList>
            <consortium name="The Broad Institute Genomics Platform"/>
            <consortium name="The Broad Institute Genome Sequencing Center for Infectious Disease"/>
            <person name="Wu L."/>
            <person name="Ma J."/>
        </authorList>
    </citation>
    <scope>NUCLEOTIDE SEQUENCE [LARGE SCALE GENOMIC DNA]</scope>
    <source>
        <strain evidence="4 5">CGMCC 1.12125</strain>
    </source>
</reference>
<dbReference type="RefSeq" id="WP_247378565.1">
    <property type="nucleotide sequence ID" value="NZ_JALLGV010000005.1"/>
</dbReference>
<keyword evidence="2" id="KW-0472">Membrane</keyword>
<dbReference type="PRINTS" id="PR00625">
    <property type="entry name" value="JDOMAIN"/>
</dbReference>
<feature type="transmembrane region" description="Helical" evidence="2">
    <location>
        <begin position="252"/>
        <end position="271"/>
    </location>
</feature>
<organism evidence="4 5">
    <name type="scientific">Halorientalis brevis</name>
    <dbReference type="NCBI Taxonomy" id="1126241"/>
    <lineage>
        <taxon>Archaea</taxon>
        <taxon>Methanobacteriati</taxon>
        <taxon>Methanobacteriota</taxon>
        <taxon>Stenosarchaea group</taxon>
        <taxon>Halobacteria</taxon>
        <taxon>Halobacteriales</taxon>
        <taxon>Haloarculaceae</taxon>
        <taxon>Halorientalis</taxon>
    </lineage>
</organism>
<keyword evidence="2" id="KW-0812">Transmembrane</keyword>
<feature type="compositionally biased region" description="Low complexity" evidence="1">
    <location>
        <begin position="205"/>
        <end position="218"/>
    </location>
</feature>